<evidence type="ECO:0000259" key="3">
    <source>
        <dbReference type="Pfam" id="PF17482"/>
    </source>
</evidence>
<evidence type="ECO:0000256" key="1">
    <source>
        <dbReference type="ARBA" id="ARBA00008005"/>
    </source>
</evidence>
<reference evidence="4 5" key="1">
    <citation type="submission" date="2023-11" db="EMBL/GenBank/DDBJ databases">
        <title>Draft genome sequence of a psychrophilic Clostridium strain from permafrost water brine.</title>
        <authorList>
            <person name="Shcherbakova V.A."/>
            <person name="Trubitsyn V.E."/>
            <person name="Zakharyuk A.G."/>
        </authorList>
    </citation>
    <scope>NUCLEOTIDE SEQUENCE [LARGE SCALE GENOMIC DNA]</scope>
    <source>
        <strain evidence="4 5">14F</strain>
    </source>
</reference>
<dbReference type="RefSeq" id="WP_253201640.1">
    <property type="nucleotide sequence ID" value="NZ_JAZHFS010000033.1"/>
</dbReference>
<keyword evidence="5" id="KW-1185">Reference proteome</keyword>
<evidence type="ECO:0000313" key="4">
    <source>
        <dbReference type="EMBL" id="MEF2114921.1"/>
    </source>
</evidence>
<sequence>MANIGLPNIFISFKTAGTTAIVRGQRGTVALILKDSVHLGATVLTDPTDIPTNFSTYNLEQINLAYKGGVQVPKKLIIYVQPVASTNYTEGEKYLEGTKFDYVAIPSITSADALLVATWIKNLRDNKDIKSKAVLPIVSGDHEGVINYATNSTIVGTETYTATDYCGRIAGVLAGTPLQMSATYAVLTEVTDCPHLTTDEFNAQIALGQLLLINDGSKVKIARGVNSLQTTTLTKGDSFKKIKVVDIMDQINSDIKTTANDTYIGKVPNTYDNKILLISAILGYFDGLVTDQLVEKNPIICIDVVAQTAYLKSNGVDVSVLTEQQIKEANTGDNVFIGGTIKIIDAMENIQLNISM</sequence>
<accession>A0ABU7UVH3</accession>
<name>A0ABU7UVH3_9CLOT</name>
<dbReference type="InterPro" id="IPR035089">
    <property type="entry name" value="Phage_sheath_subtilisin"/>
</dbReference>
<dbReference type="InterPro" id="IPR020287">
    <property type="entry name" value="Tail_sheath_C"/>
</dbReference>
<comment type="caution">
    <text evidence="4">The sequence shown here is derived from an EMBL/GenBank/DDBJ whole genome shotgun (WGS) entry which is preliminary data.</text>
</comment>
<dbReference type="EMBL" id="JAZHFS010000033">
    <property type="protein sequence ID" value="MEF2114921.1"/>
    <property type="molecule type" value="Genomic_DNA"/>
</dbReference>
<comment type="similarity">
    <text evidence="1">Belongs to the myoviridae tail sheath protein family.</text>
</comment>
<dbReference type="Proteomes" id="UP001498469">
    <property type="component" value="Unassembled WGS sequence"/>
</dbReference>
<feature type="domain" description="Tail sheath protein C-terminal" evidence="3">
    <location>
        <begin position="235"/>
        <end position="355"/>
    </location>
</feature>
<gene>
    <name evidence="4" type="ORF">SJI18_21770</name>
</gene>
<dbReference type="Gene3D" id="3.40.50.11790">
    <property type="match status" value="1"/>
</dbReference>
<evidence type="ECO:0000313" key="5">
    <source>
        <dbReference type="Proteomes" id="UP001498469"/>
    </source>
</evidence>
<dbReference type="Gene3D" id="3.30.1370.220">
    <property type="match status" value="1"/>
</dbReference>
<feature type="domain" description="Tail sheath protein subtilisin-like" evidence="2">
    <location>
        <begin position="86"/>
        <end position="227"/>
    </location>
</feature>
<evidence type="ECO:0000259" key="2">
    <source>
        <dbReference type="Pfam" id="PF04984"/>
    </source>
</evidence>
<proteinExistence type="inferred from homology"/>
<dbReference type="Pfam" id="PF17482">
    <property type="entry name" value="Phage_sheath_1C"/>
    <property type="match status" value="1"/>
</dbReference>
<dbReference type="Pfam" id="PF04984">
    <property type="entry name" value="Phage_sheath_1"/>
    <property type="match status" value="1"/>
</dbReference>
<protein>
    <submittedName>
        <fullName evidence="4">Phage tail sheath subtilisin-like domain-containing protein</fullName>
    </submittedName>
</protein>
<organism evidence="4 5">
    <name type="scientific">Clostridium frigoriphilum</name>
    <dbReference type="NCBI Taxonomy" id="443253"/>
    <lineage>
        <taxon>Bacteria</taxon>
        <taxon>Bacillati</taxon>
        <taxon>Bacillota</taxon>
        <taxon>Clostridia</taxon>
        <taxon>Eubacteriales</taxon>
        <taxon>Clostridiaceae</taxon>
        <taxon>Clostridium</taxon>
    </lineage>
</organism>